<evidence type="ECO:0000256" key="1">
    <source>
        <dbReference type="SAM" id="SignalP"/>
    </source>
</evidence>
<protein>
    <submittedName>
        <fullName evidence="4">Secreted protein</fullName>
    </submittedName>
</protein>
<evidence type="ECO:0000313" key="4">
    <source>
        <dbReference type="WBParaSite" id="ECPE_0000019301-mRNA-1"/>
    </source>
</evidence>
<dbReference type="WBParaSite" id="ECPE_0000019301-mRNA-1">
    <property type="protein sequence ID" value="ECPE_0000019301-mRNA-1"/>
    <property type="gene ID" value="ECPE_0000019301"/>
</dbReference>
<reference evidence="2 3" key="2">
    <citation type="submission" date="2018-11" db="EMBL/GenBank/DDBJ databases">
        <authorList>
            <consortium name="Pathogen Informatics"/>
        </authorList>
    </citation>
    <scope>NUCLEOTIDE SEQUENCE [LARGE SCALE GENOMIC DNA]</scope>
    <source>
        <strain evidence="2 3">Egypt</strain>
    </source>
</reference>
<accession>A0A182ZZQ9</accession>
<organism evidence="4">
    <name type="scientific">Echinostoma caproni</name>
    <dbReference type="NCBI Taxonomy" id="27848"/>
    <lineage>
        <taxon>Eukaryota</taxon>
        <taxon>Metazoa</taxon>
        <taxon>Spiralia</taxon>
        <taxon>Lophotrochozoa</taxon>
        <taxon>Platyhelminthes</taxon>
        <taxon>Trematoda</taxon>
        <taxon>Digenea</taxon>
        <taxon>Plagiorchiida</taxon>
        <taxon>Echinostomata</taxon>
        <taxon>Echinostomatoidea</taxon>
        <taxon>Echinostomatidae</taxon>
        <taxon>Echinostoma</taxon>
    </lineage>
</organism>
<gene>
    <name evidence="2" type="ORF">ECPE_LOCUS194</name>
</gene>
<keyword evidence="3" id="KW-1185">Reference proteome</keyword>
<dbReference type="OrthoDB" id="6310872at2759"/>
<feature type="signal peptide" evidence="1">
    <location>
        <begin position="1"/>
        <end position="25"/>
    </location>
</feature>
<evidence type="ECO:0000313" key="2">
    <source>
        <dbReference type="EMBL" id="VDP20047.1"/>
    </source>
</evidence>
<feature type="chain" id="PRO_5043137778" evidence="1">
    <location>
        <begin position="26"/>
        <end position="227"/>
    </location>
</feature>
<name>A0A182ZZQ9_9TREM</name>
<sequence>MQMNAQTLIVFICTLNAFHSGSVSASCCRECPDVFDNFLCKAFSWSNPFAPVPPIRPTLPPTAPPTEPPQTNVVFEATPQVKQWLLDNMIKTICTVPNNLFVVFIQSVISFESYSTQVVRIDPREYVRWNSSLINPFGAPTFQDETVYLVFSNNQLPIVQDSELLNLGSMPEQTTFIPLRDLKDTIDTVYAEWLAFTERANSTTNEPILCLRLESLEYLIRFIGLSS</sequence>
<evidence type="ECO:0000313" key="3">
    <source>
        <dbReference type="Proteomes" id="UP000272942"/>
    </source>
</evidence>
<dbReference type="EMBL" id="UZAN01000625">
    <property type="protein sequence ID" value="VDP20047.1"/>
    <property type="molecule type" value="Genomic_DNA"/>
</dbReference>
<dbReference type="Proteomes" id="UP000272942">
    <property type="component" value="Unassembled WGS sequence"/>
</dbReference>
<keyword evidence="1" id="KW-0732">Signal</keyword>
<proteinExistence type="predicted"/>
<dbReference type="AlphaFoldDB" id="A0A182ZZQ9"/>
<reference evidence="4" key="1">
    <citation type="submission" date="2016-06" db="UniProtKB">
        <authorList>
            <consortium name="WormBaseParasite"/>
        </authorList>
    </citation>
    <scope>IDENTIFICATION</scope>
</reference>